<accession>A0A2S8SU94</accession>
<evidence type="ECO:0000313" key="2">
    <source>
        <dbReference type="Proteomes" id="UP000237684"/>
    </source>
</evidence>
<keyword evidence="2" id="KW-1185">Reference proteome</keyword>
<dbReference type="Proteomes" id="UP000237684">
    <property type="component" value="Unassembled WGS sequence"/>
</dbReference>
<protein>
    <submittedName>
        <fullName evidence="1">Uncharacterized protein</fullName>
    </submittedName>
</protein>
<sequence>MTEPEFSTPIEKQLREAAPILSTSLKSRTLNRCAVARQKRRDRVQRNWSFAVAGVFALQIFTLSQLDAQNARLIAGRGAAPVFASASLSQVRDSLQERSRQLALWMTPSKLG</sequence>
<gene>
    <name evidence="1" type="ORF">B1R32_10558</name>
</gene>
<dbReference type="EMBL" id="NIGF01000005">
    <property type="protein sequence ID" value="PQV64377.1"/>
    <property type="molecule type" value="Genomic_DNA"/>
</dbReference>
<name>A0A2S8SU94_9BACT</name>
<reference evidence="1 2" key="1">
    <citation type="journal article" date="2018" name="Syst. Appl. Microbiol.">
        <title>Abditibacterium utsteinense sp. nov., the first cultivated member of candidate phylum FBP, isolated from ice-free Antarctic soil samples.</title>
        <authorList>
            <person name="Tahon G."/>
            <person name="Tytgat B."/>
            <person name="Lebbe L."/>
            <person name="Carlier A."/>
            <person name="Willems A."/>
        </authorList>
    </citation>
    <scope>NUCLEOTIDE SEQUENCE [LARGE SCALE GENOMIC DNA]</scope>
    <source>
        <strain evidence="1 2">LMG 29911</strain>
    </source>
</reference>
<dbReference type="RefSeq" id="WP_105483171.1">
    <property type="nucleotide sequence ID" value="NZ_NIGF01000005.1"/>
</dbReference>
<dbReference type="AlphaFoldDB" id="A0A2S8SU94"/>
<comment type="caution">
    <text evidence="1">The sequence shown here is derived from an EMBL/GenBank/DDBJ whole genome shotgun (WGS) entry which is preliminary data.</text>
</comment>
<organism evidence="1 2">
    <name type="scientific">Abditibacterium utsteinense</name>
    <dbReference type="NCBI Taxonomy" id="1960156"/>
    <lineage>
        <taxon>Bacteria</taxon>
        <taxon>Pseudomonadati</taxon>
        <taxon>Abditibacteriota</taxon>
        <taxon>Abditibacteriia</taxon>
        <taxon>Abditibacteriales</taxon>
        <taxon>Abditibacteriaceae</taxon>
        <taxon>Abditibacterium</taxon>
    </lineage>
</organism>
<dbReference type="InParanoid" id="A0A2S8SU94"/>
<proteinExistence type="predicted"/>
<evidence type="ECO:0000313" key="1">
    <source>
        <dbReference type="EMBL" id="PQV64377.1"/>
    </source>
</evidence>